<evidence type="ECO:0000256" key="4">
    <source>
        <dbReference type="ARBA" id="ARBA00022692"/>
    </source>
</evidence>
<feature type="transmembrane region" description="Helical" evidence="8">
    <location>
        <begin position="391"/>
        <end position="408"/>
    </location>
</feature>
<feature type="transmembrane region" description="Helical" evidence="8">
    <location>
        <begin position="555"/>
        <end position="575"/>
    </location>
</feature>
<feature type="transmembrane region" description="Helical" evidence="8">
    <location>
        <begin position="138"/>
        <end position="160"/>
    </location>
</feature>
<feature type="compositionally biased region" description="Polar residues" evidence="7">
    <location>
        <begin position="234"/>
        <end position="243"/>
    </location>
</feature>
<dbReference type="GO" id="GO:0035673">
    <property type="term" value="F:oligopeptide transmembrane transporter activity"/>
    <property type="evidence" value="ECO:0007669"/>
    <property type="project" value="InterPro"/>
</dbReference>
<dbReference type="PANTHER" id="PTHR31645">
    <property type="entry name" value="OLIGOPEPTIDE TRANSPORTER YGL114W-RELATED"/>
    <property type="match status" value="1"/>
</dbReference>
<keyword evidence="4 8" id="KW-0812">Transmembrane</keyword>
<protein>
    <submittedName>
        <fullName evidence="9">OPT super</fullName>
    </submittedName>
</protein>
<dbReference type="Proteomes" id="UP001150538">
    <property type="component" value="Unassembled WGS sequence"/>
</dbReference>
<organism evidence="9 10">
    <name type="scientific">Mycoemilia scoparia</name>
    <dbReference type="NCBI Taxonomy" id="417184"/>
    <lineage>
        <taxon>Eukaryota</taxon>
        <taxon>Fungi</taxon>
        <taxon>Fungi incertae sedis</taxon>
        <taxon>Zoopagomycota</taxon>
        <taxon>Kickxellomycotina</taxon>
        <taxon>Kickxellomycetes</taxon>
        <taxon>Kickxellales</taxon>
        <taxon>Kickxellaceae</taxon>
        <taxon>Mycoemilia</taxon>
    </lineage>
</organism>
<evidence type="ECO:0000256" key="1">
    <source>
        <dbReference type="ARBA" id="ARBA00004141"/>
    </source>
</evidence>
<comment type="similarity">
    <text evidence="2">Belongs to the oligopeptide OPT transporter family.</text>
</comment>
<dbReference type="NCBIfam" id="TIGR00728">
    <property type="entry name" value="OPT_sfam"/>
    <property type="match status" value="1"/>
</dbReference>
<proteinExistence type="inferred from homology"/>
<feature type="transmembrane region" description="Helical" evidence="8">
    <location>
        <begin position="98"/>
        <end position="117"/>
    </location>
</feature>
<dbReference type="OrthoDB" id="627262at2759"/>
<dbReference type="EMBL" id="JANBPU010000147">
    <property type="protein sequence ID" value="KAJ1915407.1"/>
    <property type="molecule type" value="Genomic_DNA"/>
</dbReference>
<keyword evidence="3" id="KW-0813">Transport</keyword>
<feature type="region of interest" description="Disordered" evidence="7">
    <location>
        <begin position="282"/>
        <end position="309"/>
    </location>
</feature>
<dbReference type="AlphaFoldDB" id="A0A9W7ZYL4"/>
<comment type="subcellular location">
    <subcellularLocation>
        <location evidence="1">Membrane</location>
        <topology evidence="1">Multi-pass membrane protein</topology>
    </subcellularLocation>
</comment>
<sequence>MVSYTQDTRYSPLNQEDDTFVGQQTVARSDTYAADTGNNILQEPLDNGDGQNQGNIQTCSHAVDDSEPQFTIRAVIVGLLFGTVLCFSNTYFGLQTGWISMMSLQASLVGFAVFKAVEKFLDRPLSPAENVVLQTTSVATATMPLAAGFVGVIPALAMLTPEESRGYLTNPSYIQLSLWALGVAFFGVFFAVPLRKQTIIREKLRFPSGTATAQMISVLHRLPDPTIEEEQSERGIQNSQGQQHGLRRRIPHSHIKSTVSASGAEDGIQGVEPREYQDRTNLTGGIAASSPSPTGSSIRKPSSLDELNQLDPEDRNALSSGNFDADWKNKLQSLIVSFLISGVYTLLAFIFPILSKVPIFGNPASKDWLWNFTPSLSYAGQGIIMGLPTCVWMLVGAVVGWGILSPVAKYSGWAPGPVDDWKEGSRGWILWVSLAVMIADSLVSLAVISYKEIRYRLIMVKKSSLWSKLNPKKNKNAGLQESDGLSPAPGHQAQSPQEYEEQPLSPEYRDEISFDAPDVDSKYLVPAWLTWTGLAASSLFCAGIMYYLFHVPFQASILSVIIACLMAILGVRALGETDLNPVSGIAKVSQFIFAGVLPGNLVGNIVSGAVAEAGAQQAGDLMQDLKTGHLLHASPRAQFYAQLIGSLFSAFIAAGIYKLYTTVYEIPGPQFPAPTAQVWLDMARLVNGHPLPTNVVPFAISFAALFAVLSVLKSVVISRLSKNPQNEDRKAFVNRWWPSGIAFAIGIYNTPNFTLMRVLGALLATLWIKMKAKRMLRKQQKSGSEHSTIVELRSRATVMVIIVASGFVLGEGTFSFFTLIAKAVKH</sequence>
<dbReference type="GO" id="GO:0000329">
    <property type="term" value="C:fungal-type vacuole membrane"/>
    <property type="evidence" value="ECO:0007669"/>
    <property type="project" value="TreeGrafter"/>
</dbReference>
<feature type="transmembrane region" description="Helical" evidence="8">
    <location>
        <begin position="695"/>
        <end position="712"/>
    </location>
</feature>
<dbReference type="InterPro" id="IPR045035">
    <property type="entry name" value="YSL-like"/>
</dbReference>
<evidence type="ECO:0000313" key="9">
    <source>
        <dbReference type="EMBL" id="KAJ1915407.1"/>
    </source>
</evidence>
<dbReference type="Pfam" id="PF03169">
    <property type="entry name" value="OPT"/>
    <property type="match status" value="1"/>
</dbReference>
<evidence type="ECO:0000256" key="8">
    <source>
        <dbReference type="SAM" id="Phobius"/>
    </source>
</evidence>
<feature type="transmembrane region" description="Helical" evidence="8">
    <location>
        <begin position="528"/>
        <end position="549"/>
    </location>
</feature>
<feature type="transmembrane region" description="Helical" evidence="8">
    <location>
        <begin position="754"/>
        <end position="772"/>
    </location>
</feature>
<gene>
    <name evidence="9" type="primary">OPT8</name>
    <name evidence="9" type="ORF">H4219_004337</name>
</gene>
<name>A0A9W7ZYL4_9FUNG</name>
<feature type="transmembrane region" description="Helical" evidence="8">
    <location>
        <begin position="70"/>
        <end position="92"/>
    </location>
</feature>
<feature type="transmembrane region" description="Helical" evidence="8">
    <location>
        <begin position="334"/>
        <end position="355"/>
    </location>
</feature>
<feature type="transmembrane region" description="Helical" evidence="8">
    <location>
        <begin position="428"/>
        <end position="450"/>
    </location>
</feature>
<feature type="transmembrane region" description="Helical" evidence="8">
    <location>
        <begin position="172"/>
        <end position="194"/>
    </location>
</feature>
<evidence type="ECO:0000256" key="6">
    <source>
        <dbReference type="ARBA" id="ARBA00023136"/>
    </source>
</evidence>
<keyword evidence="5 8" id="KW-1133">Transmembrane helix</keyword>
<reference evidence="9" key="1">
    <citation type="submission" date="2022-07" db="EMBL/GenBank/DDBJ databases">
        <title>Phylogenomic reconstructions and comparative analyses of Kickxellomycotina fungi.</title>
        <authorList>
            <person name="Reynolds N.K."/>
            <person name="Stajich J.E."/>
            <person name="Barry K."/>
            <person name="Grigoriev I.V."/>
            <person name="Crous P."/>
            <person name="Smith M.E."/>
        </authorList>
    </citation>
    <scope>NUCLEOTIDE SEQUENCE</scope>
    <source>
        <strain evidence="9">NBRC 100468</strain>
    </source>
</reference>
<evidence type="ECO:0000256" key="2">
    <source>
        <dbReference type="ARBA" id="ARBA00008807"/>
    </source>
</evidence>
<evidence type="ECO:0000256" key="5">
    <source>
        <dbReference type="ARBA" id="ARBA00022989"/>
    </source>
</evidence>
<keyword evidence="6 8" id="KW-0472">Membrane</keyword>
<dbReference type="InterPro" id="IPR004813">
    <property type="entry name" value="OPT"/>
</dbReference>
<feature type="region of interest" description="Disordered" evidence="7">
    <location>
        <begin position="475"/>
        <end position="502"/>
    </location>
</feature>
<keyword evidence="10" id="KW-1185">Reference proteome</keyword>
<feature type="transmembrane region" description="Helical" evidence="8">
    <location>
        <begin position="639"/>
        <end position="660"/>
    </location>
</feature>
<evidence type="ECO:0000313" key="10">
    <source>
        <dbReference type="Proteomes" id="UP001150538"/>
    </source>
</evidence>
<feature type="region of interest" description="Disordered" evidence="7">
    <location>
        <begin position="38"/>
        <end position="58"/>
    </location>
</feature>
<feature type="region of interest" description="Disordered" evidence="7">
    <location>
        <begin position="227"/>
        <end position="249"/>
    </location>
</feature>
<feature type="compositionally biased region" description="Polar residues" evidence="7">
    <location>
        <begin position="282"/>
        <end position="300"/>
    </location>
</feature>
<comment type="caution">
    <text evidence="9">The sequence shown here is derived from an EMBL/GenBank/DDBJ whole genome shotgun (WGS) entry which is preliminary data.</text>
</comment>
<feature type="transmembrane region" description="Helical" evidence="8">
    <location>
        <begin position="796"/>
        <end position="821"/>
    </location>
</feature>
<dbReference type="PANTHER" id="PTHR31645:SF0">
    <property type="entry name" value="OLIGOPEPTIDE TRANSPORTER YGL114W-RELATED"/>
    <property type="match status" value="1"/>
</dbReference>
<evidence type="ECO:0000256" key="7">
    <source>
        <dbReference type="SAM" id="MobiDB-lite"/>
    </source>
</evidence>
<evidence type="ECO:0000256" key="3">
    <source>
        <dbReference type="ARBA" id="ARBA00022448"/>
    </source>
</evidence>
<feature type="compositionally biased region" description="Polar residues" evidence="7">
    <location>
        <begin position="49"/>
        <end position="58"/>
    </location>
</feature>
<feature type="transmembrane region" description="Helical" evidence="8">
    <location>
        <begin position="732"/>
        <end position="748"/>
    </location>
</feature>
<accession>A0A9W7ZYL4</accession>